<dbReference type="Pfam" id="PF14604">
    <property type="entry name" value="SH3_9"/>
    <property type="match status" value="1"/>
</dbReference>
<evidence type="ECO:0000259" key="10">
    <source>
        <dbReference type="PROSITE" id="PS51263"/>
    </source>
</evidence>
<comment type="similarity">
    <text evidence="2">Belongs to the ABP1 family.</text>
</comment>
<evidence type="ECO:0000256" key="4">
    <source>
        <dbReference type="ARBA" id="ARBA00022490"/>
    </source>
</evidence>
<evidence type="ECO:0000256" key="2">
    <source>
        <dbReference type="ARBA" id="ARBA00011039"/>
    </source>
</evidence>
<evidence type="ECO:0000256" key="5">
    <source>
        <dbReference type="ARBA" id="ARBA00023054"/>
    </source>
</evidence>
<keyword evidence="11" id="KW-1185">Reference proteome</keyword>
<reference evidence="12" key="1">
    <citation type="submission" date="2017-02" db="UniProtKB">
        <authorList>
            <consortium name="WormBaseParasite"/>
        </authorList>
    </citation>
    <scope>IDENTIFICATION</scope>
</reference>
<protein>
    <submittedName>
        <fullName evidence="12">Drebrin-like protein</fullName>
    </submittedName>
</protein>
<evidence type="ECO:0000313" key="11">
    <source>
        <dbReference type="Proteomes" id="UP000038045"/>
    </source>
</evidence>
<dbReference type="FunFam" id="2.30.30.40:FF:000046">
    <property type="entry name" value="Drebrin-like protein isoform B"/>
    <property type="match status" value="1"/>
</dbReference>
<keyword evidence="7" id="KW-0206">Cytoskeleton</keyword>
<accession>A0A0N4Z9B7</accession>
<evidence type="ECO:0000259" key="9">
    <source>
        <dbReference type="PROSITE" id="PS50002"/>
    </source>
</evidence>
<dbReference type="PROSITE" id="PS51263">
    <property type="entry name" value="ADF_H"/>
    <property type="match status" value="1"/>
</dbReference>
<dbReference type="SUPFAM" id="SSF55753">
    <property type="entry name" value="Actin depolymerizing proteins"/>
    <property type="match status" value="1"/>
</dbReference>
<dbReference type="InterPro" id="IPR029006">
    <property type="entry name" value="ADF-H/Gelsolin-like_dom_sf"/>
</dbReference>
<keyword evidence="5" id="KW-0175">Coiled coil</keyword>
<dbReference type="InterPro" id="IPR036028">
    <property type="entry name" value="SH3-like_dom_sf"/>
</dbReference>
<feature type="domain" description="SH3" evidence="9">
    <location>
        <begin position="318"/>
        <end position="378"/>
    </location>
</feature>
<evidence type="ECO:0000313" key="12">
    <source>
        <dbReference type="WBParaSite" id="PTRK_0000390800.1"/>
    </source>
</evidence>
<dbReference type="STRING" id="131310.A0A0N4Z9B7"/>
<dbReference type="InterPro" id="IPR035717">
    <property type="entry name" value="Drebrin-like_SH3"/>
</dbReference>
<dbReference type="InterPro" id="IPR001452">
    <property type="entry name" value="SH3_domain"/>
</dbReference>
<evidence type="ECO:0000256" key="1">
    <source>
        <dbReference type="ARBA" id="ARBA00004245"/>
    </source>
</evidence>
<proteinExistence type="inferred from homology"/>
<evidence type="ECO:0000256" key="3">
    <source>
        <dbReference type="ARBA" id="ARBA00022443"/>
    </source>
</evidence>
<dbReference type="SUPFAM" id="SSF50044">
    <property type="entry name" value="SH3-domain"/>
    <property type="match status" value="1"/>
</dbReference>
<dbReference type="PROSITE" id="PS50002">
    <property type="entry name" value="SH3"/>
    <property type="match status" value="1"/>
</dbReference>
<dbReference type="SMART" id="SM00326">
    <property type="entry name" value="SH3"/>
    <property type="match status" value="1"/>
</dbReference>
<evidence type="ECO:0000256" key="7">
    <source>
        <dbReference type="ARBA" id="ARBA00023212"/>
    </source>
</evidence>
<name>A0A0N4Z9B7_PARTI</name>
<dbReference type="SMART" id="SM00102">
    <property type="entry name" value="ADF"/>
    <property type="match status" value="1"/>
</dbReference>
<dbReference type="GO" id="GO:0030833">
    <property type="term" value="P:regulation of actin filament polymerization"/>
    <property type="evidence" value="ECO:0007669"/>
    <property type="project" value="TreeGrafter"/>
</dbReference>
<dbReference type="PANTHER" id="PTHR10829:SF25">
    <property type="entry name" value="DREBRIN-LIKE PROTEIN"/>
    <property type="match status" value="1"/>
</dbReference>
<dbReference type="PANTHER" id="PTHR10829">
    <property type="entry name" value="CORTACTIN AND DREBRIN"/>
    <property type="match status" value="1"/>
</dbReference>
<dbReference type="GO" id="GO:0005884">
    <property type="term" value="C:actin filament"/>
    <property type="evidence" value="ECO:0007669"/>
    <property type="project" value="TreeGrafter"/>
</dbReference>
<keyword evidence="4" id="KW-0963">Cytoplasm</keyword>
<sequence length="378" mass="43530">MTVNLSKNEKVINDAFEKLAKCASGDEWILLDYEGQSNIIKLSDQGSDGLEELGNSFNSGRVQYGLISIKSCSTKEPKIVMIHWQGEGSSSSQIYSTAGHPEAIKRYFRRVHLLIHARDEIDLEKDAILKMVNKLGGVREDKNVQGSNSLPQETVHSVYQPVKPSRDINISERNNYWKKMNDEKELEKMLENKCKIESIPSKNNNYFEPEKVSSVYQPIKPNRDINLKEREEYWKKINEEEKEVKEDSVKIDNNLIKNRKNMFEKEIDNLKETKISSGLGNKMSYQNNTKKDDVGESIEVKKQSNILSTEQESINNKIILPSAIALWDYIAQDDTEISFDPNDIIQEIDQFDEGWWRGRAPNGHYGMFPSNFVKLLEN</sequence>
<comment type="subcellular location">
    <subcellularLocation>
        <location evidence="1">Cytoplasm</location>
        <location evidence="1">Cytoskeleton</location>
    </subcellularLocation>
</comment>
<dbReference type="GO" id="GO:0051015">
    <property type="term" value="F:actin filament binding"/>
    <property type="evidence" value="ECO:0007669"/>
    <property type="project" value="TreeGrafter"/>
</dbReference>
<organism evidence="11 12">
    <name type="scientific">Parastrongyloides trichosuri</name>
    <name type="common">Possum-specific nematode worm</name>
    <dbReference type="NCBI Taxonomy" id="131310"/>
    <lineage>
        <taxon>Eukaryota</taxon>
        <taxon>Metazoa</taxon>
        <taxon>Ecdysozoa</taxon>
        <taxon>Nematoda</taxon>
        <taxon>Chromadorea</taxon>
        <taxon>Rhabditida</taxon>
        <taxon>Tylenchina</taxon>
        <taxon>Panagrolaimomorpha</taxon>
        <taxon>Strongyloidoidea</taxon>
        <taxon>Strongyloididae</taxon>
        <taxon>Parastrongyloides</taxon>
    </lineage>
</organism>
<dbReference type="Gene3D" id="3.40.20.10">
    <property type="entry name" value="Severin"/>
    <property type="match status" value="1"/>
</dbReference>
<keyword evidence="6" id="KW-0009">Actin-binding</keyword>
<evidence type="ECO:0000256" key="6">
    <source>
        <dbReference type="ARBA" id="ARBA00023203"/>
    </source>
</evidence>
<evidence type="ECO:0000256" key="8">
    <source>
        <dbReference type="PROSITE-ProRule" id="PRU00192"/>
    </source>
</evidence>
<dbReference type="GO" id="GO:0030864">
    <property type="term" value="C:cortical actin cytoskeleton"/>
    <property type="evidence" value="ECO:0007669"/>
    <property type="project" value="TreeGrafter"/>
</dbReference>
<dbReference type="Proteomes" id="UP000038045">
    <property type="component" value="Unplaced"/>
</dbReference>
<dbReference type="Gene3D" id="2.30.30.40">
    <property type="entry name" value="SH3 Domains"/>
    <property type="match status" value="1"/>
</dbReference>
<keyword evidence="3 8" id="KW-0728">SH3 domain</keyword>
<feature type="domain" description="ADF-H" evidence="10">
    <location>
        <begin position="2"/>
        <end position="133"/>
    </location>
</feature>
<dbReference type="CDD" id="cd11960">
    <property type="entry name" value="SH3_Abp1_eu"/>
    <property type="match status" value="1"/>
</dbReference>
<dbReference type="PRINTS" id="PR00452">
    <property type="entry name" value="SH3DOMAIN"/>
</dbReference>
<dbReference type="InterPro" id="IPR002108">
    <property type="entry name" value="ADF-H"/>
</dbReference>
<dbReference type="AlphaFoldDB" id="A0A0N4Z9B7"/>
<dbReference type="Pfam" id="PF00241">
    <property type="entry name" value="Cofilin_ADF"/>
    <property type="match status" value="1"/>
</dbReference>
<dbReference type="WBParaSite" id="PTRK_0000390800.1">
    <property type="protein sequence ID" value="PTRK_0000390800.1"/>
    <property type="gene ID" value="PTRK_0000390800"/>
</dbReference>